<organism evidence="1 2">
    <name type="scientific">Chryseobacterium taihuense</name>
    <dbReference type="NCBI Taxonomy" id="1141221"/>
    <lineage>
        <taxon>Bacteria</taxon>
        <taxon>Pseudomonadati</taxon>
        <taxon>Bacteroidota</taxon>
        <taxon>Flavobacteriia</taxon>
        <taxon>Flavobacteriales</taxon>
        <taxon>Weeksellaceae</taxon>
        <taxon>Chryseobacterium group</taxon>
        <taxon>Chryseobacterium</taxon>
    </lineage>
</organism>
<dbReference type="AlphaFoldDB" id="A0A4U8WCZ0"/>
<dbReference type="SUPFAM" id="SSF55961">
    <property type="entry name" value="Bet v1-like"/>
    <property type="match status" value="1"/>
</dbReference>
<dbReference type="CDD" id="cd07820">
    <property type="entry name" value="SRPBCC_3"/>
    <property type="match status" value="1"/>
</dbReference>
<proteinExistence type="predicted"/>
<evidence type="ECO:0000313" key="2">
    <source>
        <dbReference type="Proteomes" id="UP000290013"/>
    </source>
</evidence>
<sequence>MIHQLYREQQLNCTIDEAWRFFSSANNLSKITPKEMNFIVRTKLSDDNIYKGMIIDYFVSPMMNIKMSWQTEITEVDFQKSFTDFQKKGPYKLWNHRHDFIENENGVLMKDTVDYELPLGFLGEIAHSLFVKKKLEHIFDYRTKVLEEMFNQKQNKKA</sequence>
<accession>A0A4U8WCZ0</accession>
<dbReference type="InterPro" id="IPR023393">
    <property type="entry name" value="START-like_dom_sf"/>
</dbReference>
<gene>
    <name evidence="1" type="ORF">NCTC12078_00725</name>
</gene>
<dbReference type="EMBL" id="LR215974">
    <property type="protein sequence ID" value="VFB02745.1"/>
    <property type="molecule type" value="Genomic_DNA"/>
</dbReference>
<dbReference type="RefSeq" id="WP_130913513.1">
    <property type="nucleotide sequence ID" value="NZ_LR215974.1"/>
</dbReference>
<dbReference type="Proteomes" id="UP000290013">
    <property type="component" value="Chromosome"/>
</dbReference>
<protein>
    <submittedName>
        <fullName evidence="1">Uncharacterized conserved protein</fullName>
    </submittedName>
</protein>
<dbReference type="Gene3D" id="3.30.530.20">
    <property type="match status" value="1"/>
</dbReference>
<dbReference type="KEGG" id="ctai:NCTC12078_00725"/>
<name>A0A4U8WCZ0_9FLAO</name>
<reference evidence="1 2" key="1">
    <citation type="submission" date="2019-02" db="EMBL/GenBank/DDBJ databases">
        <authorList>
            <consortium name="Pathogen Informatics"/>
        </authorList>
    </citation>
    <scope>NUCLEOTIDE SEQUENCE [LARGE SCALE GENOMIC DNA]</scope>
    <source>
        <strain evidence="1 2">3012STDY6944375</strain>
    </source>
</reference>
<evidence type="ECO:0000313" key="1">
    <source>
        <dbReference type="EMBL" id="VFB02745.1"/>
    </source>
</evidence>